<protein>
    <recommendedName>
        <fullName evidence="5">MHD2 domain-containing protein</fullName>
    </recommendedName>
</protein>
<evidence type="ECO:0008006" key="5">
    <source>
        <dbReference type="Google" id="ProtNLM"/>
    </source>
</evidence>
<dbReference type="Proteomes" id="UP000001514">
    <property type="component" value="Unassembled WGS sequence"/>
</dbReference>
<proteinExistence type="predicted"/>
<feature type="domain" description="MHD1" evidence="1">
    <location>
        <begin position="653"/>
        <end position="792"/>
    </location>
</feature>
<dbReference type="KEGG" id="smo:SELMODRAFT_114286"/>
<dbReference type="InterPro" id="IPR014772">
    <property type="entry name" value="Munc13_dom-2"/>
</dbReference>
<dbReference type="FunCoup" id="D8SDK3">
    <property type="interactions" value="988"/>
</dbReference>
<evidence type="ECO:0000259" key="1">
    <source>
        <dbReference type="PROSITE" id="PS51258"/>
    </source>
</evidence>
<dbReference type="HOGENOM" id="CLU_009468_2_0_1"/>
<evidence type="ECO:0000259" key="2">
    <source>
        <dbReference type="PROSITE" id="PS51259"/>
    </source>
</evidence>
<name>D8SDK3_SELML</name>
<dbReference type="InterPro" id="IPR008528">
    <property type="entry name" value="unc-13_homologue"/>
</dbReference>
<dbReference type="eggNOG" id="ENOG502QT32">
    <property type="taxonomic scope" value="Eukaryota"/>
</dbReference>
<evidence type="ECO:0000313" key="4">
    <source>
        <dbReference type="Proteomes" id="UP000001514"/>
    </source>
</evidence>
<gene>
    <name evidence="3" type="ORF">SELMODRAFT_114286</name>
</gene>
<dbReference type="PANTHER" id="PTHR31280:SF2">
    <property type="entry name" value="PROTEIN UNC-13 HOMOLOG"/>
    <property type="match status" value="1"/>
</dbReference>
<reference evidence="3 4" key="1">
    <citation type="journal article" date="2011" name="Science">
        <title>The Selaginella genome identifies genetic changes associated with the evolution of vascular plants.</title>
        <authorList>
            <person name="Banks J.A."/>
            <person name="Nishiyama T."/>
            <person name="Hasebe M."/>
            <person name="Bowman J.L."/>
            <person name="Gribskov M."/>
            <person name="dePamphilis C."/>
            <person name="Albert V.A."/>
            <person name="Aono N."/>
            <person name="Aoyama T."/>
            <person name="Ambrose B.A."/>
            <person name="Ashton N.W."/>
            <person name="Axtell M.J."/>
            <person name="Barker E."/>
            <person name="Barker M.S."/>
            <person name="Bennetzen J.L."/>
            <person name="Bonawitz N.D."/>
            <person name="Chapple C."/>
            <person name="Cheng C."/>
            <person name="Correa L.G."/>
            <person name="Dacre M."/>
            <person name="DeBarry J."/>
            <person name="Dreyer I."/>
            <person name="Elias M."/>
            <person name="Engstrom E.M."/>
            <person name="Estelle M."/>
            <person name="Feng L."/>
            <person name="Finet C."/>
            <person name="Floyd S.K."/>
            <person name="Frommer W.B."/>
            <person name="Fujita T."/>
            <person name="Gramzow L."/>
            <person name="Gutensohn M."/>
            <person name="Harholt J."/>
            <person name="Hattori M."/>
            <person name="Heyl A."/>
            <person name="Hirai T."/>
            <person name="Hiwatashi Y."/>
            <person name="Ishikawa M."/>
            <person name="Iwata M."/>
            <person name="Karol K.G."/>
            <person name="Koehler B."/>
            <person name="Kolukisaoglu U."/>
            <person name="Kubo M."/>
            <person name="Kurata T."/>
            <person name="Lalonde S."/>
            <person name="Li K."/>
            <person name="Li Y."/>
            <person name="Litt A."/>
            <person name="Lyons E."/>
            <person name="Manning G."/>
            <person name="Maruyama T."/>
            <person name="Michael T.P."/>
            <person name="Mikami K."/>
            <person name="Miyazaki S."/>
            <person name="Morinaga S."/>
            <person name="Murata T."/>
            <person name="Mueller-Roeber B."/>
            <person name="Nelson D.R."/>
            <person name="Obara M."/>
            <person name="Oguri Y."/>
            <person name="Olmstead R.G."/>
            <person name="Onodera N."/>
            <person name="Petersen B.L."/>
            <person name="Pils B."/>
            <person name="Prigge M."/>
            <person name="Rensing S.A."/>
            <person name="Riano-Pachon D.M."/>
            <person name="Roberts A.W."/>
            <person name="Sato Y."/>
            <person name="Scheller H.V."/>
            <person name="Schulz B."/>
            <person name="Schulz C."/>
            <person name="Shakirov E.V."/>
            <person name="Shibagaki N."/>
            <person name="Shinohara N."/>
            <person name="Shippen D.E."/>
            <person name="Soerensen I."/>
            <person name="Sotooka R."/>
            <person name="Sugimoto N."/>
            <person name="Sugita M."/>
            <person name="Sumikawa N."/>
            <person name="Tanurdzic M."/>
            <person name="Theissen G."/>
            <person name="Ulvskov P."/>
            <person name="Wakazuki S."/>
            <person name="Weng J.K."/>
            <person name="Willats W.W."/>
            <person name="Wipf D."/>
            <person name="Wolf P.G."/>
            <person name="Yang L."/>
            <person name="Zimmer A.D."/>
            <person name="Zhu Q."/>
            <person name="Mitros T."/>
            <person name="Hellsten U."/>
            <person name="Loque D."/>
            <person name="Otillar R."/>
            <person name="Salamov A."/>
            <person name="Schmutz J."/>
            <person name="Shapiro H."/>
            <person name="Lindquist E."/>
            <person name="Lucas S."/>
            <person name="Rokhsar D."/>
            <person name="Grigoriev I.V."/>
        </authorList>
    </citation>
    <scope>NUCLEOTIDE SEQUENCE [LARGE SCALE GENOMIC DNA]</scope>
</reference>
<sequence>MLLQRYRRDRRELLSFILSASIFRKVVMPPGAVTLDDIDLEQVSIDYILECAKKGGILELSEAIKKFHDDAHIPAVVCSGDGDIYYLVTDPQVSGPPPMRSVPAPAALSPPVAKSSLSKSISIQSTPSQQISVDDEIDDFEDDNEVTGELSRRKLNDASDLVLKLPPFATGLSEDDLRETAYEVLLASVGATAGLVAPPKEKKEEKKMKLVRKFTRSKSEKHKPEPTKAQGLAGLLELMRTQLEISEASDKRTREALLHSSAGRVGKRMDTLLIPLELLCGISRADFTEKKVHLRWQRRQLNLLEEGLVNFPAVSLEHNDRQAGELRTLIAKIEEAETLPSPAGPAQHAEALKALRGVSLALAERASRGDQIGEVCHWADGYHLNVRIYERLLSSTFDILDEGQLIEEADEILELLKSTWKILGITQTVHNTCYTWVLFRQFVITDEVSLLQHAAQQMKRIASDSQRSAQERAYMKSLRSTIVLNGTSQDLSFVQSIVEPIKTWVEKRLNDYHLHFSEDAAKMEQFITLVMIAGRLIAEEDEKTEITRMTSAANQAAIAKQAEEYIWSSVKLAYERALEGVDAKSEAEHDHPLALLAEDVEALARKDASTFAPILSRWQPQAKAITGSLLHTLYYKELKPFLDGVSHLTDDVASVLPAADSLDRYLTELVGAVDDGNNVYRQQMTFYEVENLSATLIMRWVNAQLSRLSDWVDRTVRQEKWEPLSMQKRQGESVVEVFRIIDETVEQFFGLKLPMKISLLKGLTNGLDNALQLYCNKIVGQLGTKADLIPPPPSLTRYGKDTSLKMFSKKRFVDPGLPDDRRGDDIRLLTTSRLCVRLNSIYYILNQVDVLEDNIRDRWRSGKSTIKPKTEANGNVRVRPLDEISSSFDGSRKAANAAIDKICEFTGTKLIFWDMRDPFIDGLYKGGVTEARMEQVVNNLDPILGQIVEMVVEALRDRLVLGLLQAAIEGLIRVLLDGGPSRAFSHNDVDMLEHDLRVLKNFFIAEGEGLQRGVVENAAAPAQQIIELYRLETYVLIENFRKASDRMASGTSVQRTGIRAASDADTLLRILCHRMDDDASQFLKRQYKLPKSTA</sequence>
<evidence type="ECO:0000313" key="3">
    <source>
        <dbReference type="EMBL" id="EFJ17529.1"/>
    </source>
</evidence>
<keyword evidence="4" id="KW-1185">Reference proteome</keyword>
<dbReference type="PROSITE" id="PS51259">
    <property type="entry name" value="MHD2"/>
    <property type="match status" value="1"/>
</dbReference>
<dbReference type="Pfam" id="PF25761">
    <property type="entry name" value="TPR_PATROL1"/>
    <property type="match status" value="1"/>
</dbReference>
<dbReference type="InterPro" id="IPR014770">
    <property type="entry name" value="Munc13_1"/>
</dbReference>
<dbReference type="Gene3D" id="1.10.357.50">
    <property type="match status" value="1"/>
</dbReference>
<dbReference type="OMA" id="WKENAVE"/>
<feature type="domain" description="MHD2" evidence="2">
    <location>
        <begin position="930"/>
        <end position="1040"/>
    </location>
</feature>
<dbReference type="InterPro" id="IPR057984">
    <property type="entry name" value="PATROL1_C"/>
</dbReference>
<dbReference type="PANTHER" id="PTHR31280">
    <property type="entry name" value="PROTEIN UNC-13 HOMOLOG"/>
    <property type="match status" value="1"/>
</dbReference>
<dbReference type="AlphaFoldDB" id="D8SDK3"/>
<dbReference type="PROSITE" id="PS51258">
    <property type="entry name" value="MHD1"/>
    <property type="match status" value="1"/>
</dbReference>
<dbReference type="Gramene" id="EFJ17529">
    <property type="protein sequence ID" value="EFJ17529"/>
    <property type="gene ID" value="SELMODRAFT_114286"/>
</dbReference>
<organism evidence="4">
    <name type="scientific">Selaginella moellendorffii</name>
    <name type="common">Spikemoss</name>
    <dbReference type="NCBI Taxonomy" id="88036"/>
    <lineage>
        <taxon>Eukaryota</taxon>
        <taxon>Viridiplantae</taxon>
        <taxon>Streptophyta</taxon>
        <taxon>Embryophyta</taxon>
        <taxon>Tracheophyta</taxon>
        <taxon>Lycopodiopsida</taxon>
        <taxon>Selaginellales</taxon>
        <taxon>Selaginellaceae</taxon>
        <taxon>Selaginella</taxon>
    </lineage>
</organism>
<dbReference type="InParanoid" id="D8SDK3"/>
<dbReference type="EMBL" id="GL377613">
    <property type="protein sequence ID" value="EFJ17529.1"/>
    <property type="molecule type" value="Genomic_DNA"/>
</dbReference>
<dbReference type="STRING" id="88036.D8SDK3"/>
<accession>D8SDK3</accession>